<name>A0ABU7SXE1_9LACO</name>
<dbReference type="EMBL" id="JAQSGK010000007">
    <property type="protein sequence ID" value="MEE6715012.1"/>
    <property type="molecule type" value="Genomic_DNA"/>
</dbReference>
<reference evidence="4 5" key="1">
    <citation type="submission" date="2023-02" db="EMBL/GenBank/DDBJ databases">
        <title>The predominant lactic acid bacteria and yeasts involved in the spontaneous fermentation of millet during the production of the traditional porridge Hausa koko in Ghana.</title>
        <authorList>
            <person name="Atter A."/>
            <person name="Diaz M."/>
        </authorList>
    </citation>
    <scope>NUCLEOTIDE SEQUENCE [LARGE SCALE GENOMIC DNA]</scope>
    <source>
        <strain evidence="4 5">FI11640</strain>
    </source>
</reference>
<evidence type="ECO:0000313" key="5">
    <source>
        <dbReference type="Proteomes" id="UP001330016"/>
    </source>
</evidence>
<proteinExistence type="inferred from homology"/>
<dbReference type="InterPro" id="IPR029052">
    <property type="entry name" value="Metallo-depent_PP-like"/>
</dbReference>
<dbReference type="InterPro" id="IPR041802">
    <property type="entry name" value="MPP_YfcE"/>
</dbReference>
<dbReference type="Gene3D" id="3.60.21.10">
    <property type="match status" value="1"/>
</dbReference>
<evidence type="ECO:0000259" key="3">
    <source>
        <dbReference type="Pfam" id="PF12850"/>
    </source>
</evidence>
<feature type="domain" description="Calcineurin-like phosphoesterase" evidence="3">
    <location>
        <begin position="1"/>
        <end position="146"/>
    </location>
</feature>
<comment type="cofactor">
    <cofactor evidence="2">
        <name>a divalent metal cation</name>
        <dbReference type="ChEBI" id="CHEBI:60240"/>
    </cofactor>
</comment>
<evidence type="ECO:0000256" key="2">
    <source>
        <dbReference type="RuleBase" id="RU362039"/>
    </source>
</evidence>
<keyword evidence="5" id="KW-1185">Reference proteome</keyword>
<protein>
    <recommendedName>
        <fullName evidence="2">Phosphoesterase</fullName>
        <ecNumber evidence="2">3.1.4.-</ecNumber>
    </recommendedName>
</protein>
<dbReference type="EC" id="3.1.4.-" evidence="2"/>
<dbReference type="Pfam" id="PF12850">
    <property type="entry name" value="Metallophos_2"/>
    <property type="match status" value="1"/>
</dbReference>
<dbReference type="SUPFAM" id="SSF56300">
    <property type="entry name" value="Metallo-dependent phosphatases"/>
    <property type="match status" value="1"/>
</dbReference>
<dbReference type="RefSeq" id="WP_331243360.1">
    <property type="nucleotide sequence ID" value="NZ_JAQSGJ010000007.1"/>
</dbReference>
<dbReference type="NCBIfam" id="TIGR00040">
    <property type="entry name" value="yfcE"/>
    <property type="match status" value="1"/>
</dbReference>
<comment type="similarity">
    <text evidence="1 2">Belongs to the metallophosphoesterase superfamily. YfcE family.</text>
</comment>
<accession>A0ABU7SXE1</accession>
<dbReference type="InterPro" id="IPR024654">
    <property type="entry name" value="Calcineurin-like_PHP_lpxH"/>
</dbReference>
<sequence>MKALVVSDTHGDRNILETILTQFETTVDAFFYCGDSELTADDPIWQKMYAVRGNMDFDADFPMARVEKVKGITVYETHGHRLGVSMGTARLEERAHAVNADCAFYGHTHTLEAHMADGMLVLNPGSISQPRSYQQYGGTCAVVTINATTADVVFYDHQLTPIPKLHQTFQR</sequence>
<evidence type="ECO:0000313" key="4">
    <source>
        <dbReference type="EMBL" id="MEE6715012.1"/>
    </source>
</evidence>
<gene>
    <name evidence="4" type="ORF">PS435_03985</name>
</gene>
<dbReference type="InterPro" id="IPR000979">
    <property type="entry name" value="Phosphodiesterase_MJ0936/Vps29"/>
</dbReference>
<dbReference type="Proteomes" id="UP001330016">
    <property type="component" value="Unassembled WGS sequence"/>
</dbReference>
<comment type="caution">
    <text evidence="4">The sequence shown here is derived from an EMBL/GenBank/DDBJ whole genome shotgun (WGS) entry which is preliminary data.</text>
</comment>
<evidence type="ECO:0000256" key="1">
    <source>
        <dbReference type="ARBA" id="ARBA00008950"/>
    </source>
</evidence>
<dbReference type="PANTHER" id="PTHR11124">
    <property type="entry name" value="VACUOLAR SORTING PROTEIN VPS29"/>
    <property type="match status" value="1"/>
</dbReference>
<dbReference type="CDD" id="cd00841">
    <property type="entry name" value="MPP_YfcE"/>
    <property type="match status" value="1"/>
</dbReference>
<keyword evidence="2" id="KW-0479">Metal-binding</keyword>
<organism evidence="4 5">
    <name type="scientific">Schleiferilactobacillus harbinensis</name>
    <dbReference type="NCBI Taxonomy" id="304207"/>
    <lineage>
        <taxon>Bacteria</taxon>
        <taxon>Bacillati</taxon>
        <taxon>Bacillota</taxon>
        <taxon>Bacilli</taxon>
        <taxon>Lactobacillales</taxon>
        <taxon>Lactobacillaceae</taxon>
        <taxon>Schleiferilactobacillus</taxon>
    </lineage>
</organism>